<sequence length="376" mass="43234">MKFISPHLFSKIAKSKGLPNESISKAIAYSNKLYSQQLPVIYSLKHLSLLTRIDYGYLRRIIKRNEDPYSIFQMKKRRGGIRNICIPTPKIAQVQKFISKSILSKVLPNSSSYAYHPGSKIVDCCQQHCGSQWLIKVDIQQFFENISELMVFKIFNDLGYTRLLSLEFARLCTRKVERSVNSDYWKVWKRDNYLVIPHYSSRFLGSLPQGASTSPFISNLVCKKMDIQFNNVMGQKGIVYTRYADDLTFSSSTEIKNREDAKKIVSEIYGILFSFGFRPKTAKTKIIPPGAKKIVLGLNVEGSEPRLTKEFKYKVEKHLHCIEKYGLLEYSTYLKFRNPISFRNHLSGLINYALMVEAGTAGKWKEQLNLISVIGK</sequence>
<proteinExistence type="inferred from homology"/>
<dbReference type="SUPFAM" id="SSF56672">
    <property type="entry name" value="DNA/RNA polymerases"/>
    <property type="match status" value="1"/>
</dbReference>
<dbReference type="InterPro" id="IPR043502">
    <property type="entry name" value="DNA/RNA_pol_sf"/>
</dbReference>
<evidence type="ECO:0000256" key="4">
    <source>
        <dbReference type="ARBA" id="ARBA00022723"/>
    </source>
</evidence>
<keyword evidence="7" id="KW-0051">Antiviral defense</keyword>
<dbReference type="RefSeq" id="WP_375517862.1">
    <property type="nucleotide sequence ID" value="NZ_JBHILI010000016.1"/>
</dbReference>
<dbReference type="PRINTS" id="PR00866">
    <property type="entry name" value="RNADNAPOLMS"/>
</dbReference>
<evidence type="ECO:0000256" key="1">
    <source>
        <dbReference type="ARBA" id="ARBA00012493"/>
    </source>
</evidence>
<feature type="domain" description="Reverse transcriptase" evidence="10">
    <location>
        <begin position="55"/>
        <end position="300"/>
    </location>
</feature>
<keyword evidence="2 11" id="KW-0808">Transferase</keyword>
<keyword evidence="5" id="KW-0460">Magnesium</keyword>
<comment type="caution">
    <text evidence="11">The sequence shown here is derived from an EMBL/GenBank/DDBJ whole genome shotgun (WGS) entry which is preliminary data.</text>
</comment>
<evidence type="ECO:0000256" key="6">
    <source>
        <dbReference type="ARBA" id="ARBA00022918"/>
    </source>
</evidence>
<evidence type="ECO:0000256" key="8">
    <source>
        <dbReference type="ARBA" id="ARBA00034120"/>
    </source>
</evidence>
<keyword evidence="4" id="KW-0479">Metal-binding</keyword>
<accession>A0ABV5BTX9</accession>
<evidence type="ECO:0000259" key="10">
    <source>
        <dbReference type="PROSITE" id="PS50878"/>
    </source>
</evidence>
<keyword evidence="12" id="KW-1185">Reference proteome</keyword>
<dbReference type="CDD" id="cd03487">
    <property type="entry name" value="RT_Bac_retron_II"/>
    <property type="match status" value="1"/>
</dbReference>
<organism evidence="11 12">
    <name type="scientific">Leptospira wolffii</name>
    <dbReference type="NCBI Taxonomy" id="409998"/>
    <lineage>
        <taxon>Bacteria</taxon>
        <taxon>Pseudomonadati</taxon>
        <taxon>Spirochaetota</taxon>
        <taxon>Spirochaetia</taxon>
        <taxon>Leptospirales</taxon>
        <taxon>Leptospiraceae</taxon>
        <taxon>Leptospira</taxon>
    </lineage>
</organism>
<evidence type="ECO:0000256" key="3">
    <source>
        <dbReference type="ARBA" id="ARBA00022695"/>
    </source>
</evidence>
<dbReference type="EMBL" id="JBHILJ010000033">
    <property type="protein sequence ID" value="MFB5738751.1"/>
    <property type="molecule type" value="Genomic_DNA"/>
</dbReference>
<gene>
    <name evidence="11" type="ORF">ACE5IX_19735</name>
</gene>
<evidence type="ECO:0000313" key="11">
    <source>
        <dbReference type="EMBL" id="MFB5738751.1"/>
    </source>
</evidence>
<dbReference type="PANTHER" id="PTHR34047">
    <property type="entry name" value="NUCLEAR INTRON MATURASE 1, MITOCHONDRIAL-RELATED"/>
    <property type="match status" value="1"/>
</dbReference>
<dbReference type="InterPro" id="IPR051083">
    <property type="entry name" value="GrpII_Intron_Splice-Mob/Def"/>
</dbReference>
<evidence type="ECO:0000256" key="5">
    <source>
        <dbReference type="ARBA" id="ARBA00022842"/>
    </source>
</evidence>
<evidence type="ECO:0000256" key="2">
    <source>
        <dbReference type="ARBA" id="ARBA00022679"/>
    </source>
</evidence>
<keyword evidence="6 11" id="KW-0695">RNA-directed DNA polymerase</keyword>
<comment type="catalytic activity">
    <reaction evidence="9">
        <text>DNA(n) + a 2'-deoxyribonucleoside 5'-triphosphate = DNA(n+1) + diphosphate</text>
        <dbReference type="Rhea" id="RHEA:22508"/>
        <dbReference type="Rhea" id="RHEA-COMP:17339"/>
        <dbReference type="Rhea" id="RHEA-COMP:17340"/>
        <dbReference type="ChEBI" id="CHEBI:33019"/>
        <dbReference type="ChEBI" id="CHEBI:61560"/>
        <dbReference type="ChEBI" id="CHEBI:173112"/>
        <dbReference type="EC" id="2.7.7.49"/>
    </reaction>
</comment>
<dbReference type="GO" id="GO:0003964">
    <property type="term" value="F:RNA-directed DNA polymerase activity"/>
    <property type="evidence" value="ECO:0007669"/>
    <property type="project" value="UniProtKB-KW"/>
</dbReference>
<dbReference type="PANTHER" id="PTHR34047:SF7">
    <property type="entry name" value="RNA-DIRECTED DNA POLYMERASE"/>
    <property type="match status" value="1"/>
</dbReference>
<name>A0ABV5BTX9_9LEPT</name>
<evidence type="ECO:0000256" key="7">
    <source>
        <dbReference type="ARBA" id="ARBA00023118"/>
    </source>
</evidence>
<protein>
    <recommendedName>
        <fullName evidence="1">RNA-directed DNA polymerase</fullName>
        <ecNumber evidence="1">2.7.7.49</ecNumber>
    </recommendedName>
</protein>
<dbReference type="InterPro" id="IPR000477">
    <property type="entry name" value="RT_dom"/>
</dbReference>
<dbReference type="Pfam" id="PF00078">
    <property type="entry name" value="RVT_1"/>
    <property type="match status" value="1"/>
</dbReference>
<keyword evidence="3 11" id="KW-0548">Nucleotidyltransferase</keyword>
<dbReference type="Proteomes" id="UP001580391">
    <property type="component" value="Unassembled WGS sequence"/>
</dbReference>
<dbReference type="EC" id="2.7.7.49" evidence="1"/>
<dbReference type="PROSITE" id="PS50878">
    <property type="entry name" value="RT_POL"/>
    <property type="match status" value="1"/>
</dbReference>
<evidence type="ECO:0000313" key="12">
    <source>
        <dbReference type="Proteomes" id="UP001580391"/>
    </source>
</evidence>
<comment type="similarity">
    <text evidence="8">Belongs to the bacterial reverse transcriptase family.</text>
</comment>
<reference evidence="11 12" key="1">
    <citation type="submission" date="2024-09" db="EMBL/GenBank/DDBJ databases">
        <title>Taxonomic and Genotyping Characterization of Leptospira Strains isolated from Multiple Sources in Colombia highlights the importance of intermediate species.</title>
        <authorList>
            <person name="Torres Higuera L."/>
            <person name="Rojas Tapias D."/>
            <person name="Jimenez Velasquez S."/>
            <person name="Renjifo Ibanez C."/>
        </authorList>
    </citation>
    <scope>NUCLEOTIDE SEQUENCE [LARGE SCALE GENOMIC DNA]</scope>
    <source>
        <strain evidence="11 12">Lep080</strain>
    </source>
</reference>
<evidence type="ECO:0000256" key="9">
    <source>
        <dbReference type="ARBA" id="ARBA00048173"/>
    </source>
</evidence>
<dbReference type="InterPro" id="IPR000123">
    <property type="entry name" value="Reverse_transcriptase_msDNA"/>
</dbReference>